<reference evidence="3 4" key="1">
    <citation type="submission" date="2021-08" db="EMBL/GenBank/DDBJ databases">
        <title>Comparative Genomics Analysis of the Genus Qipengyuania Reveals Extensive Genetic Diversity and Metabolic Versatility, Including the Description of Fifteen Novel Species.</title>
        <authorList>
            <person name="Liu Y."/>
        </authorList>
    </citation>
    <scope>NUCLEOTIDE SEQUENCE [LARGE SCALE GENOMIC DNA]</scope>
    <source>
        <strain evidence="3 4">GH25</strain>
    </source>
</reference>
<dbReference type="InterPro" id="IPR015424">
    <property type="entry name" value="PyrdxlP-dep_Trfase"/>
</dbReference>
<organism evidence="3 4">
    <name type="scientific">Qipengyuania pacifica</name>
    <dbReference type="NCBI Taxonomy" id="2860199"/>
    <lineage>
        <taxon>Bacteria</taxon>
        <taxon>Pseudomonadati</taxon>
        <taxon>Pseudomonadota</taxon>
        <taxon>Alphaproteobacteria</taxon>
        <taxon>Sphingomonadales</taxon>
        <taxon>Erythrobacteraceae</taxon>
        <taxon>Qipengyuania</taxon>
    </lineage>
</organism>
<dbReference type="PANTHER" id="PTHR30244:SF34">
    <property type="entry name" value="DTDP-4-AMINO-4,6-DIDEOXYGALACTOSE TRANSAMINASE"/>
    <property type="match status" value="1"/>
</dbReference>
<keyword evidence="3" id="KW-0032">Aminotransferase</keyword>
<proteinExistence type="inferred from homology"/>
<evidence type="ECO:0000256" key="1">
    <source>
        <dbReference type="ARBA" id="ARBA00037999"/>
    </source>
</evidence>
<dbReference type="Gene3D" id="3.40.640.10">
    <property type="entry name" value="Type I PLP-dependent aspartate aminotransferase-like (Major domain)"/>
    <property type="match status" value="1"/>
</dbReference>
<evidence type="ECO:0000313" key="3">
    <source>
        <dbReference type="EMBL" id="MBX7488925.1"/>
    </source>
</evidence>
<gene>
    <name evidence="3" type="ORF">K3177_10410</name>
</gene>
<keyword evidence="2" id="KW-0663">Pyridoxal phosphate</keyword>
<accession>A0ABS7JFY6</accession>
<dbReference type="EMBL" id="JAIGNQ010000003">
    <property type="protein sequence ID" value="MBX7488925.1"/>
    <property type="molecule type" value="Genomic_DNA"/>
</dbReference>
<dbReference type="InterPro" id="IPR000653">
    <property type="entry name" value="DegT/StrS_aminotransferase"/>
</dbReference>
<dbReference type="InterPro" id="IPR015421">
    <property type="entry name" value="PyrdxlP-dep_Trfase_major"/>
</dbReference>
<name>A0ABS7JFY6_9SPHN</name>
<keyword evidence="4" id="KW-1185">Reference proteome</keyword>
<protein>
    <submittedName>
        <fullName evidence="3">DegT/DnrJ/EryC1/StrS aminotransferase family protein</fullName>
    </submittedName>
</protein>
<evidence type="ECO:0000313" key="4">
    <source>
        <dbReference type="Proteomes" id="UP000776651"/>
    </source>
</evidence>
<dbReference type="SUPFAM" id="SSF53383">
    <property type="entry name" value="PLP-dependent transferases"/>
    <property type="match status" value="1"/>
</dbReference>
<sequence>MTAEAVSMSARPQIGVQSAWPRFEADEREAALKVLTSGKVNALVHGGECDAFAAEFAEFLGVPHAICMANGTVTLEIALRALGIGAGDEVIVPARSFFATASCVAAVGAMPVFADVLSPSQNIDPRSVERMITSRTKAVICVHLAGWPCDMPALADLCDRHKLFLIEDCAQAHGAAIDGRKVGTFGDAASFSFCTDKIMSTGGEGGLLVMRDHTAHERAWSLKDHGKNPHKLSDGQGAPGQFRYVHDSLGTNARMTEMQAAIGRVQLRKLPDWLAVRSANAGYLSNALANHPLVEVPEPPAGVTHAWYKYYLMIRPEVSDPAARRGQIIADLMASGIPCGSGSCPDMSQELALKPFGCSRDGELASAHALGERTLALQVDHTLDQNDMKSIADAVLRISL</sequence>
<comment type="caution">
    <text evidence="3">The sequence shown here is derived from an EMBL/GenBank/DDBJ whole genome shotgun (WGS) entry which is preliminary data.</text>
</comment>
<comment type="similarity">
    <text evidence="1 2">Belongs to the DegT/DnrJ/EryC1 family.</text>
</comment>
<dbReference type="InterPro" id="IPR015422">
    <property type="entry name" value="PyrdxlP-dep_Trfase_small"/>
</dbReference>
<dbReference type="RefSeq" id="WP_221598216.1">
    <property type="nucleotide sequence ID" value="NZ_JAIGNQ010000003.1"/>
</dbReference>
<dbReference type="PANTHER" id="PTHR30244">
    <property type="entry name" value="TRANSAMINASE"/>
    <property type="match status" value="1"/>
</dbReference>
<dbReference type="PIRSF" id="PIRSF000390">
    <property type="entry name" value="PLP_StrS"/>
    <property type="match status" value="1"/>
</dbReference>
<dbReference type="CDD" id="cd00616">
    <property type="entry name" value="AHBA_syn"/>
    <property type="match status" value="1"/>
</dbReference>
<dbReference type="GO" id="GO:0008483">
    <property type="term" value="F:transaminase activity"/>
    <property type="evidence" value="ECO:0007669"/>
    <property type="project" value="UniProtKB-KW"/>
</dbReference>
<keyword evidence="3" id="KW-0808">Transferase</keyword>
<evidence type="ECO:0000256" key="2">
    <source>
        <dbReference type="RuleBase" id="RU004508"/>
    </source>
</evidence>
<dbReference type="Pfam" id="PF01041">
    <property type="entry name" value="DegT_DnrJ_EryC1"/>
    <property type="match status" value="1"/>
</dbReference>
<dbReference type="Gene3D" id="3.90.1150.10">
    <property type="entry name" value="Aspartate Aminotransferase, domain 1"/>
    <property type="match status" value="1"/>
</dbReference>
<dbReference type="Proteomes" id="UP000776651">
    <property type="component" value="Unassembled WGS sequence"/>
</dbReference>